<dbReference type="InterPro" id="IPR016461">
    <property type="entry name" value="COMT-like"/>
</dbReference>
<gene>
    <name evidence="6" type="ORF">T440DRAFT_491303</name>
</gene>
<evidence type="ECO:0000256" key="2">
    <source>
        <dbReference type="ARBA" id="ARBA00022679"/>
    </source>
</evidence>
<keyword evidence="1 6" id="KW-0489">Methyltransferase</keyword>
<feature type="domain" description="O-methyltransferase C-terminal" evidence="5">
    <location>
        <begin position="195"/>
        <end position="401"/>
    </location>
</feature>
<dbReference type="InterPro" id="IPR001077">
    <property type="entry name" value="COMT_C"/>
</dbReference>
<dbReference type="EMBL" id="MU006318">
    <property type="protein sequence ID" value="KAF2848430.1"/>
    <property type="molecule type" value="Genomic_DNA"/>
</dbReference>
<keyword evidence="3" id="KW-0949">S-adenosyl-L-methionine</keyword>
<dbReference type="AlphaFoldDB" id="A0A6A7AYU8"/>
<sequence length="716" mass="80201">MAITNRTPRKNDTNFTSAAIRVSELSASIASYLKAQGVPQPDLSASSSVLPDTPEYRRLRNQLNDAIQDLHLLTNGPLHHFRTLSWSVVDLAAIQIALSFEFQHIVPNDDVGLTATEIANSSGLEADRTIRILKMLATYRIFEEHKGKFRHTANSEFLRTSDFTAMADTALDDCFKSASEMNVMFEASPKSVLSKGNCPFHTRFGKTFYGYYGENQEKGLRFSKAMTGWALVDDAFVVLRDNFDWTSLKNKKVVDVGGGNGGVSAQLAREFKDLKFVVQDLSEHQLSSDHPADVQDRVSFQVADYNEPQPVRDAGIYLMRNVFHNNNDEDSASILRGLIPALEGRPDDARLLINDCIVPQRAGGDITRSEENSFRQLDLMMMMLFGAKERTEDDWKKLFKSVDDRLEIVKMHYNPTGAGLVEDDEASNRFSSGSPHTARNLYESHGPVEIEPFRPVYLVDNAAQNESCRHRQALLSTRPWVERVENSTALFSPLSRPSNIETSPSSGTAWLPDSEASPSPRFPTSVNSGLIRGSTPLALRLILLSEHEVHGELSGTTIAGRRAIQNILQGINDLLARIQCLEDLCHSSHANRTTESFQSSQEQFTSTLARMEDEHSQQMVEFREVIDGEAKRAYEMLNASTSESNTRVMETFERATATLILSGVCPCMSHGAQTEVAEKSSVTTHRRMRSRNRSTKYCCLVMWGRERRNSARLWTL</sequence>
<dbReference type="OrthoDB" id="2410195at2759"/>
<name>A0A6A7AYU8_9PLEO</name>
<dbReference type="InterPro" id="IPR029063">
    <property type="entry name" value="SAM-dependent_MTases_sf"/>
</dbReference>
<reference evidence="6" key="1">
    <citation type="submission" date="2020-01" db="EMBL/GenBank/DDBJ databases">
        <authorList>
            <consortium name="DOE Joint Genome Institute"/>
            <person name="Haridas S."/>
            <person name="Albert R."/>
            <person name="Binder M."/>
            <person name="Bloem J."/>
            <person name="Labutti K."/>
            <person name="Salamov A."/>
            <person name="Andreopoulos B."/>
            <person name="Baker S.E."/>
            <person name="Barry K."/>
            <person name="Bills G."/>
            <person name="Bluhm B.H."/>
            <person name="Cannon C."/>
            <person name="Castanera R."/>
            <person name="Culley D.E."/>
            <person name="Daum C."/>
            <person name="Ezra D."/>
            <person name="Gonzalez J.B."/>
            <person name="Henrissat B."/>
            <person name="Kuo A."/>
            <person name="Liang C."/>
            <person name="Lipzen A."/>
            <person name="Lutzoni F."/>
            <person name="Magnuson J."/>
            <person name="Mondo S."/>
            <person name="Nolan M."/>
            <person name="Ohm R."/>
            <person name="Pangilinan J."/>
            <person name="Park H.-J."/>
            <person name="Ramirez L."/>
            <person name="Alfaro M."/>
            <person name="Sun H."/>
            <person name="Tritt A."/>
            <person name="Yoshinaga Y."/>
            <person name="Zwiers L.-H."/>
            <person name="Turgeon B.G."/>
            <person name="Goodwin S.B."/>
            <person name="Spatafora J.W."/>
            <person name="Crous P.W."/>
            <person name="Grigoriev I.V."/>
        </authorList>
    </citation>
    <scope>NUCLEOTIDE SEQUENCE</scope>
    <source>
        <strain evidence="6">IPT5</strain>
    </source>
</reference>
<feature type="compositionally biased region" description="Polar residues" evidence="4">
    <location>
        <begin position="493"/>
        <end position="508"/>
    </location>
</feature>
<dbReference type="GO" id="GO:0008171">
    <property type="term" value="F:O-methyltransferase activity"/>
    <property type="evidence" value="ECO:0007669"/>
    <property type="project" value="InterPro"/>
</dbReference>
<evidence type="ECO:0000313" key="6">
    <source>
        <dbReference type="EMBL" id="KAF2848430.1"/>
    </source>
</evidence>
<dbReference type="Gene3D" id="1.10.10.10">
    <property type="entry name" value="Winged helix-like DNA-binding domain superfamily/Winged helix DNA-binding domain"/>
    <property type="match status" value="1"/>
</dbReference>
<dbReference type="InterPro" id="IPR036390">
    <property type="entry name" value="WH_DNA-bd_sf"/>
</dbReference>
<evidence type="ECO:0000256" key="1">
    <source>
        <dbReference type="ARBA" id="ARBA00022603"/>
    </source>
</evidence>
<dbReference type="SUPFAM" id="SSF46785">
    <property type="entry name" value="Winged helix' DNA-binding domain"/>
    <property type="match status" value="1"/>
</dbReference>
<dbReference type="PANTHER" id="PTHR43712:SF16">
    <property type="entry name" value="O-METHYLTRANSFERASE ELCB"/>
    <property type="match status" value="1"/>
</dbReference>
<organism evidence="6 7">
    <name type="scientific">Plenodomus tracheiphilus IPT5</name>
    <dbReference type="NCBI Taxonomy" id="1408161"/>
    <lineage>
        <taxon>Eukaryota</taxon>
        <taxon>Fungi</taxon>
        <taxon>Dikarya</taxon>
        <taxon>Ascomycota</taxon>
        <taxon>Pezizomycotina</taxon>
        <taxon>Dothideomycetes</taxon>
        <taxon>Pleosporomycetidae</taxon>
        <taxon>Pleosporales</taxon>
        <taxon>Pleosporineae</taxon>
        <taxon>Leptosphaeriaceae</taxon>
        <taxon>Plenodomus</taxon>
    </lineage>
</organism>
<proteinExistence type="predicted"/>
<evidence type="ECO:0000256" key="3">
    <source>
        <dbReference type="ARBA" id="ARBA00022691"/>
    </source>
</evidence>
<dbReference type="InterPro" id="IPR036388">
    <property type="entry name" value="WH-like_DNA-bd_sf"/>
</dbReference>
<dbReference type="SUPFAM" id="SSF53335">
    <property type="entry name" value="S-adenosyl-L-methionine-dependent methyltransferases"/>
    <property type="match status" value="1"/>
</dbReference>
<dbReference type="PANTHER" id="PTHR43712">
    <property type="entry name" value="PUTATIVE (AFU_ORTHOLOGUE AFUA_4G14580)-RELATED"/>
    <property type="match status" value="1"/>
</dbReference>
<dbReference type="Proteomes" id="UP000799423">
    <property type="component" value="Unassembled WGS sequence"/>
</dbReference>
<feature type="region of interest" description="Disordered" evidence="4">
    <location>
        <begin position="493"/>
        <end position="527"/>
    </location>
</feature>
<dbReference type="Gene3D" id="3.40.50.150">
    <property type="entry name" value="Vaccinia Virus protein VP39"/>
    <property type="match status" value="1"/>
</dbReference>
<dbReference type="GO" id="GO:0032259">
    <property type="term" value="P:methylation"/>
    <property type="evidence" value="ECO:0007669"/>
    <property type="project" value="UniProtKB-KW"/>
</dbReference>
<dbReference type="Pfam" id="PF00891">
    <property type="entry name" value="Methyltransf_2"/>
    <property type="match status" value="1"/>
</dbReference>
<keyword evidence="2" id="KW-0808">Transferase</keyword>
<keyword evidence="7" id="KW-1185">Reference proteome</keyword>
<evidence type="ECO:0000259" key="5">
    <source>
        <dbReference type="Pfam" id="PF00891"/>
    </source>
</evidence>
<protein>
    <submittedName>
        <fullName evidence="6">S-adenosyl-L-methionine-dependent methyltransferase</fullName>
    </submittedName>
</protein>
<evidence type="ECO:0000313" key="7">
    <source>
        <dbReference type="Proteomes" id="UP000799423"/>
    </source>
</evidence>
<dbReference type="PROSITE" id="PS51683">
    <property type="entry name" value="SAM_OMT_II"/>
    <property type="match status" value="1"/>
</dbReference>
<evidence type="ECO:0000256" key="4">
    <source>
        <dbReference type="SAM" id="MobiDB-lite"/>
    </source>
</evidence>
<accession>A0A6A7AYU8</accession>